<gene>
    <name evidence="2" type="ORF">SOIL9_28160</name>
</gene>
<reference evidence="2 3" key="1">
    <citation type="submission" date="2019-05" db="EMBL/GenBank/DDBJ databases">
        <authorList>
            <consortium name="Science for Life Laboratories"/>
        </authorList>
    </citation>
    <scope>NUCLEOTIDE SEQUENCE [LARGE SCALE GENOMIC DNA]</scope>
    <source>
        <strain evidence="2">Soil9</strain>
    </source>
</reference>
<name>A0A6P2D0K1_9BACT</name>
<protein>
    <recommendedName>
        <fullName evidence="4">Secreted protein</fullName>
    </recommendedName>
</protein>
<keyword evidence="3" id="KW-1185">Reference proteome</keyword>
<evidence type="ECO:0008006" key="4">
    <source>
        <dbReference type="Google" id="ProtNLM"/>
    </source>
</evidence>
<evidence type="ECO:0000313" key="3">
    <source>
        <dbReference type="Proteomes" id="UP000464178"/>
    </source>
</evidence>
<dbReference type="AlphaFoldDB" id="A0A6P2D0K1"/>
<keyword evidence="1" id="KW-0732">Signal</keyword>
<accession>A0A6P2D0K1</accession>
<proteinExistence type="predicted"/>
<sequence length="84" mass="9380">MIRKLILSAVMATATVAGVTSMPATAEANPPALFPRRFEVMVYRGPQGWQSHGTYKLHAQAELVAIRLRHAGNRVEIREFFSEK</sequence>
<feature type="signal peptide" evidence="1">
    <location>
        <begin position="1"/>
        <end position="26"/>
    </location>
</feature>
<dbReference type="Proteomes" id="UP000464178">
    <property type="component" value="Chromosome"/>
</dbReference>
<feature type="chain" id="PRO_5026981189" description="Secreted protein" evidence="1">
    <location>
        <begin position="27"/>
        <end position="84"/>
    </location>
</feature>
<dbReference type="RefSeq" id="WP_162669382.1">
    <property type="nucleotide sequence ID" value="NZ_LR593886.1"/>
</dbReference>
<evidence type="ECO:0000313" key="2">
    <source>
        <dbReference type="EMBL" id="VTR94898.1"/>
    </source>
</evidence>
<organism evidence="2 3">
    <name type="scientific">Gemmata massiliana</name>
    <dbReference type="NCBI Taxonomy" id="1210884"/>
    <lineage>
        <taxon>Bacteria</taxon>
        <taxon>Pseudomonadati</taxon>
        <taxon>Planctomycetota</taxon>
        <taxon>Planctomycetia</taxon>
        <taxon>Gemmatales</taxon>
        <taxon>Gemmataceae</taxon>
        <taxon>Gemmata</taxon>
    </lineage>
</organism>
<dbReference type="EMBL" id="LR593886">
    <property type="protein sequence ID" value="VTR94898.1"/>
    <property type="molecule type" value="Genomic_DNA"/>
</dbReference>
<evidence type="ECO:0000256" key="1">
    <source>
        <dbReference type="SAM" id="SignalP"/>
    </source>
</evidence>
<dbReference type="KEGG" id="gms:SOIL9_28160"/>